<name>A0ABV9Z217_9HYPH</name>
<dbReference type="Gene3D" id="2.130.10.10">
    <property type="entry name" value="YVTN repeat-like/Quinoprotein amine dehydrogenase"/>
    <property type="match status" value="2"/>
</dbReference>
<evidence type="ECO:0000313" key="2">
    <source>
        <dbReference type="EMBL" id="MFC5069050.1"/>
    </source>
</evidence>
<protein>
    <submittedName>
        <fullName evidence="2">PQQ-dependent catabolism-associated beta-propeller protein</fullName>
    </submittedName>
</protein>
<dbReference type="Proteomes" id="UP001595796">
    <property type="component" value="Unassembled WGS sequence"/>
</dbReference>
<dbReference type="SUPFAM" id="SSF50974">
    <property type="entry name" value="Nitrous oxide reductase, N-terminal domain"/>
    <property type="match status" value="1"/>
</dbReference>
<gene>
    <name evidence="2" type="ORF">ACFPFW_13615</name>
</gene>
<dbReference type="PANTHER" id="PTHR47197">
    <property type="entry name" value="PROTEIN NIRF"/>
    <property type="match status" value="1"/>
</dbReference>
<keyword evidence="3" id="KW-1185">Reference proteome</keyword>
<keyword evidence="1" id="KW-0732">Signal</keyword>
<organism evidence="2 3">
    <name type="scientific">Flaviflagellibacter deserti</name>
    <dbReference type="NCBI Taxonomy" id="2267266"/>
    <lineage>
        <taxon>Bacteria</taxon>
        <taxon>Pseudomonadati</taxon>
        <taxon>Pseudomonadota</taxon>
        <taxon>Alphaproteobacteria</taxon>
        <taxon>Hyphomicrobiales</taxon>
        <taxon>Flaviflagellibacter</taxon>
    </lineage>
</organism>
<comment type="caution">
    <text evidence="2">The sequence shown here is derived from an EMBL/GenBank/DDBJ whole genome shotgun (WGS) entry which is preliminary data.</text>
</comment>
<dbReference type="InterPro" id="IPR011964">
    <property type="entry name" value="YVTN_b-propeller_repeat"/>
</dbReference>
<proteinExistence type="predicted"/>
<dbReference type="NCBIfam" id="TIGR03866">
    <property type="entry name" value="PQQ_ABC_repeats"/>
    <property type="match status" value="1"/>
</dbReference>
<evidence type="ECO:0000313" key="3">
    <source>
        <dbReference type="Proteomes" id="UP001595796"/>
    </source>
</evidence>
<dbReference type="PANTHER" id="PTHR47197:SF3">
    <property type="entry name" value="DIHYDRO-HEME D1 DEHYDROGENASE"/>
    <property type="match status" value="1"/>
</dbReference>
<evidence type="ECO:0000256" key="1">
    <source>
        <dbReference type="SAM" id="SignalP"/>
    </source>
</evidence>
<dbReference type="InterPro" id="IPR011045">
    <property type="entry name" value="N2O_reductase_N"/>
</dbReference>
<dbReference type="RefSeq" id="WP_114956738.1">
    <property type="nucleotide sequence ID" value="NZ_JBHSJF010000006.1"/>
</dbReference>
<dbReference type="EMBL" id="JBHSJF010000006">
    <property type="protein sequence ID" value="MFC5069050.1"/>
    <property type="molecule type" value="Genomic_DNA"/>
</dbReference>
<sequence>MQLRTVALGAALSTAFACEAGAYTAYVSNEGANTVSVIDMANFSVIATIKVGQRPRGIELTKDGKHLLVAVGDDDTVEIVDTATREIVGTLPSGPDPELFTQDPEGKLLYIANEDDNLVTVVDIAKRAPVAEVQVGVEPEGMGMSPDGKILVNTSETTNMAHFIDTQTHEIVANVLVDSRPRFAEFKKDGSELWVSAEIGGTVSVIDPVKREVTKKITFEIPGLRAESIQPVGVRITKDGSKGFIALGPANRVAVVNGTTHAVEDYLLVGQRVWQLAFTPDEKYLLTTNGVSNDVSVVDVAAGKVIKTIQVGELPWGVAVSND</sequence>
<reference evidence="3" key="1">
    <citation type="journal article" date="2019" name="Int. J. Syst. Evol. Microbiol.">
        <title>The Global Catalogue of Microorganisms (GCM) 10K type strain sequencing project: providing services to taxonomists for standard genome sequencing and annotation.</title>
        <authorList>
            <consortium name="The Broad Institute Genomics Platform"/>
            <consortium name="The Broad Institute Genome Sequencing Center for Infectious Disease"/>
            <person name="Wu L."/>
            <person name="Ma J."/>
        </authorList>
    </citation>
    <scope>NUCLEOTIDE SEQUENCE [LARGE SCALE GENOMIC DNA]</scope>
    <source>
        <strain evidence="3">CGMCC 1.16444</strain>
    </source>
</reference>
<accession>A0ABV9Z217</accession>
<dbReference type="InterPro" id="IPR015943">
    <property type="entry name" value="WD40/YVTN_repeat-like_dom_sf"/>
</dbReference>
<dbReference type="InterPro" id="IPR051200">
    <property type="entry name" value="Host-pathogen_enzymatic-act"/>
</dbReference>
<dbReference type="NCBIfam" id="TIGR02276">
    <property type="entry name" value="beta_rpt_yvtn"/>
    <property type="match status" value="3"/>
</dbReference>
<dbReference type="InterPro" id="IPR022456">
    <property type="entry name" value="PQQ_b_propeller"/>
</dbReference>
<dbReference type="PROSITE" id="PS51257">
    <property type="entry name" value="PROKAR_LIPOPROTEIN"/>
    <property type="match status" value="1"/>
</dbReference>
<feature type="signal peptide" evidence="1">
    <location>
        <begin position="1"/>
        <end position="22"/>
    </location>
</feature>
<feature type="chain" id="PRO_5046280889" evidence="1">
    <location>
        <begin position="23"/>
        <end position="323"/>
    </location>
</feature>